<evidence type="ECO:0000256" key="6">
    <source>
        <dbReference type="ARBA" id="ARBA00022692"/>
    </source>
</evidence>
<comment type="subcellular location">
    <subcellularLocation>
        <location evidence="1">Cell inner membrane</location>
        <topology evidence="1">Multi-pass membrane protein</topology>
    </subcellularLocation>
    <subcellularLocation>
        <location evidence="9">Cell membrane</location>
        <topology evidence="9">Multi-pass membrane protein</topology>
    </subcellularLocation>
</comment>
<evidence type="ECO:0000256" key="3">
    <source>
        <dbReference type="ARBA" id="ARBA00021112"/>
    </source>
</evidence>
<keyword evidence="12" id="KW-1185">Reference proteome</keyword>
<evidence type="ECO:0000256" key="8">
    <source>
        <dbReference type="ARBA" id="ARBA00023136"/>
    </source>
</evidence>
<dbReference type="EMBL" id="JBHSOH010000010">
    <property type="protein sequence ID" value="MFC5848742.1"/>
    <property type="molecule type" value="Genomic_DNA"/>
</dbReference>
<keyword evidence="8 10" id="KW-0472">Membrane</keyword>
<comment type="subunit">
    <text evidence="2">Forms a complex with MdtI.</text>
</comment>
<evidence type="ECO:0000256" key="2">
    <source>
        <dbReference type="ARBA" id="ARBA00011358"/>
    </source>
</evidence>
<keyword evidence="6 9" id="KW-0812">Transmembrane</keyword>
<dbReference type="Gene3D" id="1.10.3730.20">
    <property type="match status" value="1"/>
</dbReference>
<name>A0ABW1DJF8_9DEIO</name>
<dbReference type="PANTHER" id="PTHR30561:SF2">
    <property type="entry name" value="SPERMIDINE EXPORT PROTEIN MDTJ"/>
    <property type="match status" value="1"/>
</dbReference>
<gene>
    <name evidence="11" type="ORF">ACFPQ6_10510</name>
</gene>
<evidence type="ECO:0000256" key="5">
    <source>
        <dbReference type="ARBA" id="ARBA00022519"/>
    </source>
</evidence>
<keyword evidence="4" id="KW-1003">Cell membrane</keyword>
<dbReference type="Proteomes" id="UP001595979">
    <property type="component" value="Unassembled WGS sequence"/>
</dbReference>
<proteinExistence type="inferred from homology"/>
<dbReference type="PANTHER" id="PTHR30561">
    <property type="entry name" value="SMR FAMILY PROTON-DEPENDENT DRUG EFFLUX TRANSPORTER SUGE"/>
    <property type="match status" value="1"/>
</dbReference>
<evidence type="ECO:0000313" key="11">
    <source>
        <dbReference type="EMBL" id="MFC5848742.1"/>
    </source>
</evidence>
<feature type="transmembrane region" description="Helical" evidence="10">
    <location>
        <begin position="88"/>
        <end position="106"/>
    </location>
</feature>
<accession>A0ABW1DJF8</accession>
<dbReference type="InterPro" id="IPR045324">
    <property type="entry name" value="Small_multidrug_res"/>
</dbReference>
<comment type="caution">
    <text evidence="11">The sequence shown here is derived from an EMBL/GenBank/DDBJ whole genome shotgun (WGS) entry which is preliminary data.</text>
</comment>
<evidence type="ECO:0000256" key="1">
    <source>
        <dbReference type="ARBA" id="ARBA00004429"/>
    </source>
</evidence>
<dbReference type="InterPro" id="IPR037185">
    <property type="entry name" value="EmrE-like"/>
</dbReference>
<sequence>MRAWTALLSAVGLEVFGTLSLKYTALGGLTLLGLPLGVLLTALCVGASYVLLSLAFRRIPVAVAFAVWEAAGLALVTLLGAVLLGEHLSLPGTVALGGLGLGAWLLHRGTRAPAAGEVRA</sequence>
<organism evidence="11 12">
    <name type="scientific">Deinococcus petrolearius</name>
    <dbReference type="NCBI Taxonomy" id="1751295"/>
    <lineage>
        <taxon>Bacteria</taxon>
        <taxon>Thermotogati</taxon>
        <taxon>Deinococcota</taxon>
        <taxon>Deinococci</taxon>
        <taxon>Deinococcales</taxon>
        <taxon>Deinococcaceae</taxon>
        <taxon>Deinococcus</taxon>
    </lineage>
</organism>
<dbReference type="InterPro" id="IPR000390">
    <property type="entry name" value="Small_drug/metabolite_transptr"/>
</dbReference>
<evidence type="ECO:0000256" key="9">
    <source>
        <dbReference type="RuleBase" id="RU003942"/>
    </source>
</evidence>
<keyword evidence="5" id="KW-0997">Cell inner membrane</keyword>
<feature type="transmembrane region" description="Helical" evidence="10">
    <location>
        <begin position="27"/>
        <end position="52"/>
    </location>
</feature>
<evidence type="ECO:0000256" key="7">
    <source>
        <dbReference type="ARBA" id="ARBA00022989"/>
    </source>
</evidence>
<feature type="transmembrane region" description="Helical" evidence="10">
    <location>
        <begin position="59"/>
        <end position="82"/>
    </location>
</feature>
<dbReference type="Pfam" id="PF00893">
    <property type="entry name" value="Multi_Drug_Res"/>
    <property type="match status" value="1"/>
</dbReference>
<evidence type="ECO:0000313" key="12">
    <source>
        <dbReference type="Proteomes" id="UP001595979"/>
    </source>
</evidence>
<evidence type="ECO:0000256" key="4">
    <source>
        <dbReference type="ARBA" id="ARBA00022475"/>
    </source>
</evidence>
<reference evidence="12" key="1">
    <citation type="journal article" date="2019" name="Int. J. Syst. Evol. Microbiol.">
        <title>The Global Catalogue of Microorganisms (GCM) 10K type strain sequencing project: providing services to taxonomists for standard genome sequencing and annotation.</title>
        <authorList>
            <consortium name="The Broad Institute Genomics Platform"/>
            <consortium name="The Broad Institute Genome Sequencing Center for Infectious Disease"/>
            <person name="Wu L."/>
            <person name="Ma J."/>
        </authorList>
    </citation>
    <scope>NUCLEOTIDE SEQUENCE [LARGE SCALE GENOMIC DNA]</scope>
    <source>
        <strain evidence="12">CGMCC 1.15053</strain>
    </source>
</reference>
<dbReference type="RefSeq" id="WP_380049068.1">
    <property type="nucleotide sequence ID" value="NZ_JBHSOH010000010.1"/>
</dbReference>
<protein>
    <recommendedName>
        <fullName evidence="3">Spermidine export protein MdtJ</fullName>
    </recommendedName>
</protein>
<comment type="similarity">
    <text evidence="9">Belongs to the drug/metabolite transporter (DMT) superfamily. Small multidrug resistance (SMR) (TC 2.A.7.1) family.</text>
</comment>
<dbReference type="SUPFAM" id="SSF103481">
    <property type="entry name" value="Multidrug resistance efflux transporter EmrE"/>
    <property type="match status" value="1"/>
</dbReference>
<evidence type="ECO:0000256" key="10">
    <source>
        <dbReference type="SAM" id="Phobius"/>
    </source>
</evidence>
<keyword evidence="7 10" id="KW-1133">Transmembrane helix</keyword>